<feature type="transmembrane region" description="Helical" evidence="6">
    <location>
        <begin position="31"/>
        <end position="53"/>
    </location>
</feature>
<name>A0ABT6DKF9_9BACT</name>
<evidence type="ECO:0000256" key="5">
    <source>
        <dbReference type="ARBA" id="ARBA00023136"/>
    </source>
</evidence>
<evidence type="ECO:0000256" key="2">
    <source>
        <dbReference type="ARBA" id="ARBA00022475"/>
    </source>
</evidence>
<comment type="subcellular location">
    <subcellularLocation>
        <location evidence="1">Cell membrane</location>
        <topology evidence="1">Multi-pass membrane protein</topology>
    </subcellularLocation>
</comment>
<keyword evidence="2" id="KW-1003">Cell membrane</keyword>
<proteinExistence type="predicted"/>
<feature type="transmembrane region" description="Helical" evidence="6">
    <location>
        <begin position="214"/>
        <end position="233"/>
    </location>
</feature>
<dbReference type="PANTHER" id="PTHR30213">
    <property type="entry name" value="INNER MEMBRANE PROTEIN YHJD"/>
    <property type="match status" value="1"/>
</dbReference>
<evidence type="ECO:0000313" key="8">
    <source>
        <dbReference type="Proteomes" id="UP001152321"/>
    </source>
</evidence>
<dbReference type="PIRSF" id="PIRSF035875">
    <property type="entry name" value="RNase_BN"/>
    <property type="match status" value="1"/>
</dbReference>
<dbReference type="RefSeq" id="WP_277578505.1">
    <property type="nucleotide sequence ID" value="NZ_JANRMI010000003.1"/>
</dbReference>
<dbReference type="PANTHER" id="PTHR30213:SF1">
    <property type="entry name" value="INNER MEMBRANE PROTEIN YHJD"/>
    <property type="match status" value="1"/>
</dbReference>
<evidence type="ECO:0000313" key="7">
    <source>
        <dbReference type="EMBL" id="MDG0817029.1"/>
    </source>
</evidence>
<sequence length="282" mass="30812">MDIKSSFKKISNKGFQKKLVQDDIMEMSASLSFYSALSLAPLLVLLLTIVAFINDSLRDSLLSQAQSWFGDEAGQLIREIAVNASQNSHARDRAGIFGFLTLLFSAGLIFGHLRTSLNKIFQIKNADNETEQKSVARHTFGFLKSKVFNMAMVLTFVLISIVSVAISSFLSLYLTGTEAIVGHIANFLISLLIFGAIFSVLYFFLPQTHVSKKVAVTSGLLTATLFSIGKSLIGMYLGRSAASSAYGAAGSLIVLLLWVYYSSAIIFLSAEIAYEINKDEIQ</sequence>
<comment type="caution">
    <text evidence="7">The sequence shown here is derived from an EMBL/GenBank/DDBJ whole genome shotgun (WGS) entry which is preliminary data.</text>
</comment>
<reference evidence="7" key="1">
    <citation type="submission" date="2022-08" db="EMBL/GenBank/DDBJ databases">
        <title>Novel Bdellovibrio Species Isolated from Svalbard: Designation Bdellovibrio svalbardensis.</title>
        <authorList>
            <person name="Mitchell R.J."/>
            <person name="Choi S.Y."/>
        </authorList>
    </citation>
    <scope>NUCLEOTIDE SEQUENCE</scope>
    <source>
        <strain evidence="7">PAP01</strain>
    </source>
</reference>
<evidence type="ECO:0000256" key="1">
    <source>
        <dbReference type="ARBA" id="ARBA00004651"/>
    </source>
</evidence>
<keyword evidence="5 6" id="KW-0472">Membrane</keyword>
<dbReference type="Proteomes" id="UP001152321">
    <property type="component" value="Unassembled WGS sequence"/>
</dbReference>
<feature type="transmembrane region" description="Helical" evidence="6">
    <location>
        <begin position="245"/>
        <end position="268"/>
    </location>
</feature>
<gene>
    <name evidence="7" type="ORF">NWE73_11675</name>
</gene>
<keyword evidence="4 6" id="KW-1133">Transmembrane helix</keyword>
<feature type="transmembrane region" description="Helical" evidence="6">
    <location>
        <begin position="147"/>
        <end position="174"/>
    </location>
</feature>
<evidence type="ECO:0000256" key="3">
    <source>
        <dbReference type="ARBA" id="ARBA00022692"/>
    </source>
</evidence>
<keyword evidence="8" id="KW-1185">Reference proteome</keyword>
<dbReference type="InterPro" id="IPR017039">
    <property type="entry name" value="Virul_fac_BrkB"/>
</dbReference>
<evidence type="ECO:0000256" key="6">
    <source>
        <dbReference type="SAM" id="Phobius"/>
    </source>
</evidence>
<organism evidence="7 8">
    <name type="scientific">Bdellovibrio svalbardensis</name>
    <dbReference type="NCBI Taxonomy" id="2972972"/>
    <lineage>
        <taxon>Bacteria</taxon>
        <taxon>Pseudomonadati</taxon>
        <taxon>Bdellovibrionota</taxon>
        <taxon>Bdellovibrionia</taxon>
        <taxon>Bdellovibrionales</taxon>
        <taxon>Pseudobdellovibrionaceae</taxon>
        <taxon>Bdellovibrio</taxon>
    </lineage>
</organism>
<protein>
    <submittedName>
        <fullName evidence="7">YihY/virulence factor BrkB family protein</fullName>
    </submittedName>
</protein>
<evidence type="ECO:0000256" key="4">
    <source>
        <dbReference type="ARBA" id="ARBA00022989"/>
    </source>
</evidence>
<dbReference type="EMBL" id="JANRMI010000003">
    <property type="protein sequence ID" value="MDG0817029.1"/>
    <property type="molecule type" value="Genomic_DNA"/>
</dbReference>
<dbReference type="Pfam" id="PF03631">
    <property type="entry name" value="Virul_fac_BrkB"/>
    <property type="match status" value="1"/>
</dbReference>
<accession>A0ABT6DKF9</accession>
<dbReference type="NCBIfam" id="TIGR00765">
    <property type="entry name" value="yihY_not_rbn"/>
    <property type="match status" value="1"/>
</dbReference>
<keyword evidence="3 6" id="KW-0812">Transmembrane</keyword>
<feature type="transmembrane region" description="Helical" evidence="6">
    <location>
        <begin position="180"/>
        <end position="205"/>
    </location>
</feature>
<feature type="transmembrane region" description="Helical" evidence="6">
    <location>
        <begin position="94"/>
        <end position="113"/>
    </location>
</feature>